<evidence type="ECO:0000313" key="34">
    <source>
        <dbReference type="EMBL" id="VFS71471.1"/>
    </source>
</evidence>
<dbReference type="CDD" id="cd04892">
    <property type="entry name" value="ACT_AK-like_2"/>
    <property type="match status" value="1"/>
</dbReference>
<dbReference type="CDD" id="cd04257">
    <property type="entry name" value="AAK_AK-HSDH"/>
    <property type="match status" value="1"/>
</dbReference>
<keyword evidence="12 30" id="KW-0808">Transferase</keyword>
<evidence type="ECO:0000256" key="20">
    <source>
        <dbReference type="ARBA" id="ARBA00023002"/>
    </source>
</evidence>
<dbReference type="NCBIfam" id="NF007003">
    <property type="entry name" value="PRK09466.1"/>
    <property type="match status" value="1"/>
</dbReference>
<keyword evidence="19" id="KW-0663">Pyridoxal phosphate</keyword>
<dbReference type="GO" id="GO:0004072">
    <property type="term" value="F:aspartate kinase activity"/>
    <property type="evidence" value="ECO:0007669"/>
    <property type="project" value="UniProtKB-UniRule"/>
</dbReference>
<evidence type="ECO:0000256" key="23">
    <source>
        <dbReference type="ARBA" id="ARBA00023154"/>
    </source>
</evidence>
<proteinExistence type="inferred from homology"/>
<evidence type="ECO:0000259" key="32">
    <source>
        <dbReference type="Pfam" id="PF00742"/>
    </source>
</evidence>
<evidence type="ECO:0000256" key="7">
    <source>
        <dbReference type="ARBA" id="ARBA00005139"/>
    </source>
</evidence>
<evidence type="ECO:0000256" key="11">
    <source>
        <dbReference type="ARBA" id="ARBA00022605"/>
    </source>
</evidence>
<dbReference type="GO" id="GO:0009089">
    <property type="term" value="P:lysine biosynthetic process via diaminopimelate"/>
    <property type="evidence" value="ECO:0007669"/>
    <property type="project" value="UniProtKB-UniRule"/>
</dbReference>
<comment type="cofactor">
    <cofactor evidence="2">
        <name>pyridoxal 5'-phosphate</name>
        <dbReference type="ChEBI" id="CHEBI:597326"/>
    </cofactor>
</comment>
<dbReference type="InterPro" id="IPR015424">
    <property type="entry name" value="PyrdxlP-dep_Trfase"/>
</dbReference>
<dbReference type="GO" id="GO:0019346">
    <property type="term" value="P:transsulfuration"/>
    <property type="evidence" value="ECO:0007669"/>
    <property type="project" value="InterPro"/>
</dbReference>
<dbReference type="Pfam" id="PF00742">
    <property type="entry name" value="Homoserine_dh"/>
    <property type="match status" value="1"/>
</dbReference>
<reference evidence="34 35" key="1">
    <citation type="submission" date="2019-03" db="EMBL/GenBank/DDBJ databases">
        <authorList>
            <consortium name="Pathogen Informatics"/>
        </authorList>
    </citation>
    <scope>NUCLEOTIDE SEQUENCE [LARGE SCALE GENOMIC DNA]</scope>
    <source>
        <strain evidence="34 35">NCTC12998</strain>
    </source>
</reference>
<dbReference type="InterPro" id="IPR036291">
    <property type="entry name" value="NAD(P)-bd_dom_sf"/>
</dbReference>
<dbReference type="UniPathway" id="UPA00051">
    <property type="reaction ID" value="UER00462"/>
</dbReference>
<evidence type="ECO:0000256" key="12">
    <source>
        <dbReference type="ARBA" id="ARBA00022679"/>
    </source>
</evidence>
<evidence type="ECO:0000256" key="8">
    <source>
        <dbReference type="ARBA" id="ARBA00007952"/>
    </source>
</evidence>
<dbReference type="Pfam" id="PF03447">
    <property type="entry name" value="NAD_binding_3"/>
    <property type="match status" value="1"/>
</dbReference>
<evidence type="ECO:0000256" key="25">
    <source>
        <dbReference type="ARBA" id="ARBA00023268"/>
    </source>
</evidence>
<dbReference type="NCBIfam" id="TIGR00657">
    <property type="entry name" value="asp_kinases"/>
    <property type="match status" value="1"/>
</dbReference>
<feature type="domain" description="Aspartate/homoserine dehydrogenase NAD-binding" evidence="33">
    <location>
        <begin position="514"/>
        <end position="649"/>
    </location>
</feature>
<dbReference type="InterPro" id="IPR015422">
    <property type="entry name" value="PyrdxlP-dep_Trfase_small"/>
</dbReference>
<dbReference type="Gene3D" id="3.90.1150.10">
    <property type="entry name" value="Aspartate Aminotransferase, domain 1"/>
    <property type="match status" value="1"/>
</dbReference>
<dbReference type="SUPFAM" id="SSF53383">
    <property type="entry name" value="PLP-dependent transferases"/>
    <property type="match status" value="1"/>
</dbReference>
<keyword evidence="14" id="KW-0479">Metal-binding</keyword>
<comment type="function">
    <text evidence="26">Bifunctional aspartate kinase and homoserine dehydrogenase that catalyzes the first and the third steps toward the synthesis of lysine, methionine and threonine from aspartate.</text>
</comment>
<accession>A0A485BF30</accession>
<dbReference type="InterPro" id="IPR042199">
    <property type="entry name" value="AsparK_Bifunc_asparK/hSer_DH"/>
</dbReference>
<evidence type="ECO:0000256" key="3">
    <source>
        <dbReference type="ARBA" id="ARBA00004766"/>
    </source>
</evidence>
<keyword evidence="18 30" id="KW-0521">NADP</keyword>
<dbReference type="SUPFAM" id="SSF55347">
    <property type="entry name" value="Glyceraldehyde-3-phosphate dehydrogenase-like, C-terminal domain"/>
    <property type="match status" value="1"/>
</dbReference>
<dbReference type="PANTHER" id="PTHR43070">
    <property type="match status" value="1"/>
</dbReference>
<organism evidence="34 35">
    <name type="scientific">Raoultella planticola</name>
    <name type="common">Klebsiella planticola</name>
    <dbReference type="NCBI Taxonomy" id="575"/>
    <lineage>
        <taxon>Bacteria</taxon>
        <taxon>Pseudomonadati</taxon>
        <taxon>Pseudomonadota</taxon>
        <taxon>Gammaproteobacteria</taxon>
        <taxon>Enterobacterales</taxon>
        <taxon>Enterobacteriaceae</taxon>
        <taxon>Klebsiella/Raoultella group</taxon>
        <taxon>Raoultella</taxon>
    </lineage>
</organism>
<dbReference type="Gene3D" id="1.20.120.1320">
    <property type="entry name" value="Aspartokinase, catalytic domain"/>
    <property type="match status" value="1"/>
</dbReference>
<dbReference type="Gene3D" id="3.40.1160.10">
    <property type="entry name" value="Acetylglutamate kinase-like"/>
    <property type="match status" value="1"/>
</dbReference>
<keyword evidence="17 30" id="KW-0067">ATP-binding</keyword>
<sequence length="859" mass="93910">MTHAGMAPEARAAAGISETLLRISTGIEDGEDLIADLENGFRGSKRGINMSVNAQAGAKGRQLHKFGGSSLADAKCYLRVAGIMTEYSQAGDMMVVSAAGSTTNQLISWLKLSQTDRLSAHQVQQSLRRYHMELIASLLSAEAADTLIASFIHDLERLAGLLDSGVTDAVYAEVVGHGEVWSARLMAAVLNQLGLEAAWLDARSFLRAERAAQPQVDEGLSYPLLQQLMAQHPNKRLVVTGFISRNSAGETVLLGRNGSDYSATQIGALAGASRVTIWSDVAGVYSADPRKVKDACLLPLLRLDEASELARLAAPVLHARTLQPVSGSDIDLQLRCSYTPEQGSTRIERVLASGTGARIVTSHDDVCLIEFQVPAGQDFKLAHKELDLIFKRAQLRPLAVGVHADRKLLQFCYTSEVADSALRLLDEAGLPGELRLRQKLALVAMVGAGVSRNPLHCHRFWQQLKGQPVEFTWQSEEGISLVAVLRAGPTESLIQGLHQSLFRAEKRIGLVLFGKGNIGSRWLELFAREQSTLSARTGFEFVLAGVVDSRRSLLNYDGLDASRALAFFNDEAVEQDEESLFLWMRAHPYDDLVVLDVTASEQLADQYLDFASHGFHVISANKLAGASSSDKYRQIHDAFEKTGRHWLYNATVGAGLPVNHTVRDLIDSGDTILALSGIFSGTLSWLFLQFDGTVPFTDLVDQAWQQGLTEPDPRVDLAGKDVMRKLVILAREAGYDIEPDQVRVESLVPAHCEEGSVDHFFENGEELNEQMLQRLEAARELGLVLRYVARFDANGKARVGVEAVREEHPLAALLPCDNVFAIESRWYRDNPLVIRGPGAGRDVTAGAIQSDINRLAQLL</sequence>
<evidence type="ECO:0000256" key="5">
    <source>
        <dbReference type="ARBA" id="ARBA00005056"/>
    </source>
</evidence>
<dbReference type="GO" id="GO:0009090">
    <property type="term" value="P:homoserine biosynthetic process"/>
    <property type="evidence" value="ECO:0007669"/>
    <property type="project" value="UniProtKB-ARBA"/>
</dbReference>
<keyword evidence="25" id="KW-0511">Multifunctional enzyme</keyword>
<evidence type="ECO:0000256" key="14">
    <source>
        <dbReference type="ARBA" id="ARBA00022723"/>
    </source>
</evidence>
<evidence type="ECO:0000256" key="2">
    <source>
        <dbReference type="ARBA" id="ARBA00001933"/>
    </source>
</evidence>
<dbReference type="InterPro" id="IPR001342">
    <property type="entry name" value="HDH_cat"/>
</dbReference>
<comment type="pathway">
    <text evidence="4 30">Amino-acid biosynthesis; L-methionine biosynthesis via de novo pathway; L-homoserine from L-aspartate: step 1/3.</text>
</comment>
<comment type="similarity">
    <text evidence="9 30">In the N-terminal section; belongs to the aspartokinase family.</text>
</comment>
<keyword evidence="13" id="KW-0791">Threonine biosynthesis</keyword>
<dbReference type="FunFam" id="3.40.1160.10:FF:000009">
    <property type="entry name" value="Bifunctional aspartokinase/homoserine dehydrogenase"/>
    <property type="match status" value="1"/>
</dbReference>
<dbReference type="UniPathway" id="UPA00034">
    <property type="reaction ID" value="UER00015"/>
</dbReference>
<comment type="catalytic activity">
    <reaction evidence="29">
        <text>L-homoserine + NAD(+) = L-aspartate 4-semialdehyde + NADH + H(+)</text>
        <dbReference type="Rhea" id="RHEA:15757"/>
        <dbReference type="ChEBI" id="CHEBI:15378"/>
        <dbReference type="ChEBI" id="CHEBI:57476"/>
        <dbReference type="ChEBI" id="CHEBI:57540"/>
        <dbReference type="ChEBI" id="CHEBI:57945"/>
        <dbReference type="ChEBI" id="CHEBI:537519"/>
        <dbReference type="EC" id="1.1.1.3"/>
    </reaction>
    <physiologicalReaction direction="right-to-left" evidence="29">
        <dbReference type="Rhea" id="RHEA:15759"/>
    </physiologicalReaction>
</comment>
<comment type="pathway">
    <text evidence="5 30">Amino-acid biosynthesis; L-threonine biosynthesis; L-threonine from L-aspartate: step 3/5.</text>
</comment>
<evidence type="ECO:0000256" key="15">
    <source>
        <dbReference type="ARBA" id="ARBA00022741"/>
    </source>
</evidence>
<evidence type="ECO:0000256" key="24">
    <source>
        <dbReference type="ARBA" id="ARBA00023167"/>
    </source>
</evidence>
<comment type="cofactor">
    <cofactor evidence="1">
        <name>a metal cation</name>
        <dbReference type="ChEBI" id="CHEBI:25213"/>
    </cofactor>
</comment>
<keyword evidence="22" id="KW-0915">Sodium</keyword>
<evidence type="ECO:0000256" key="6">
    <source>
        <dbReference type="ARBA" id="ARBA00005062"/>
    </source>
</evidence>
<evidence type="ECO:0000259" key="31">
    <source>
        <dbReference type="Pfam" id="PF00696"/>
    </source>
</evidence>
<dbReference type="Gene3D" id="3.30.70.260">
    <property type="match status" value="2"/>
</dbReference>
<dbReference type="AlphaFoldDB" id="A0A485BF30"/>
<keyword evidence="16 30" id="KW-0418">Kinase</keyword>
<evidence type="ECO:0000256" key="13">
    <source>
        <dbReference type="ARBA" id="ARBA00022697"/>
    </source>
</evidence>
<gene>
    <name evidence="34" type="primary">metL</name>
    <name evidence="34" type="ORF">NCTC12998_04098</name>
</gene>
<evidence type="ECO:0000256" key="9">
    <source>
        <dbReference type="ARBA" id="ARBA00010046"/>
    </source>
</evidence>
<keyword evidence="21" id="KW-0520">NAD</keyword>
<dbReference type="GO" id="GO:0030170">
    <property type="term" value="F:pyridoxal phosphate binding"/>
    <property type="evidence" value="ECO:0007669"/>
    <property type="project" value="InterPro"/>
</dbReference>
<evidence type="ECO:0000256" key="18">
    <source>
        <dbReference type="ARBA" id="ARBA00022857"/>
    </source>
</evidence>
<dbReference type="InterPro" id="IPR011147">
    <property type="entry name" value="Bifunc_Aspkin/hSer_DH"/>
</dbReference>
<dbReference type="InterPro" id="IPR049638">
    <property type="entry name" value="AK-HD"/>
</dbReference>
<dbReference type="GO" id="GO:0004412">
    <property type="term" value="F:homoserine dehydrogenase activity"/>
    <property type="evidence" value="ECO:0007669"/>
    <property type="project" value="UniProtKB-UniRule"/>
</dbReference>
<dbReference type="EC" id="1.1.1.3" evidence="30"/>
<keyword evidence="11 30" id="KW-0028">Amino-acid biosynthesis</keyword>
<evidence type="ECO:0000256" key="19">
    <source>
        <dbReference type="ARBA" id="ARBA00022898"/>
    </source>
</evidence>
<protein>
    <recommendedName>
        <fullName evidence="30">Bifunctional aspartokinase/homoserine dehydrogenase</fullName>
    </recommendedName>
    <domain>
        <recommendedName>
            <fullName evidence="30">Aspartokinase</fullName>
            <ecNumber evidence="30">2.7.2.4</ecNumber>
        </recommendedName>
    </domain>
    <domain>
        <recommendedName>
            <fullName evidence="30">Homoserine dehydrogenase</fullName>
            <ecNumber evidence="30">1.1.1.3</ecNumber>
        </recommendedName>
    </domain>
</protein>
<dbReference type="GO" id="GO:0050661">
    <property type="term" value="F:NADP binding"/>
    <property type="evidence" value="ECO:0007669"/>
    <property type="project" value="UniProtKB-UniRule"/>
</dbReference>
<evidence type="ECO:0000313" key="35">
    <source>
        <dbReference type="Proteomes" id="UP000345637"/>
    </source>
</evidence>
<dbReference type="GO" id="GO:0046872">
    <property type="term" value="F:metal ion binding"/>
    <property type="evidence" value="ECO:0007669"/>
    <property type="project" value="UniProtKB-KW"/>
</dbReference>
<evidence type="ECO:0000256" key="17">
    <source>
        <dbReference type="ARBA" id="ARBA00022840"/>
    </source>
</evidence>
<dbReference type="Pfam" id="PF00696">
    <property type="entry name" value="AA_kinase"/>
    <property type="match status" value="1"/>
</dbReference>
<name>A0A485BF30_RAOPL</name>
<feature type="domain" description="Aspartate/glutamate/uridylate kinase" evidence="31">
    <location>
        <begin position="61"/>
        <end position="333"/>
    </location>
</feature>
<dbReference type="InterPro" id="IPR000277">
    <property type="entry name" value="Cys/Met-Metab_PyrdxlP-dep_enz"/>
</dbReference>
<dbReference type="InterPro" id="IPR036393">
    <property type="entry name" value="AceGlu_kinase-like_sf"/>
</dbReference>
<keyword evidence="15 30" id="KW-0547">Nucleotide-binding</keyword>
<comment type="pathway">
    <text evidence="3 30">Amino-acid biosynthesis; L-lysine biosynthesis via DAP pathway; (S)-tetrahydrodipicolinate from L-aspartate: step 1/4.</text>
</comment>
<feature type="domain" description="Homoserine dehydrogenase catalytic" evidence="32">
    <location>
        <begin position="657"/>
        <end position="852"/>
    </location>
</feature>
<comment type="pathway">
    <text evidence="7 30">Amino-acid biosynthesis; L-threonine biosynthesis; L-threonine from L-aspartate: step 1/5.</text>
</comment>
<dbReference type="UniPathway" id="UPA00050">
    <property type="reaction ID" value="UER00063"/>
</dbReference>
<dbReference type="GO" id="GO:0009086">
    <property type="term" value="P:methionine biosynthetic process"/>
    <property type="evidence" value="ECO:0007669"/>
    <property type="project" value="UniProtKB-KW"/>
</dbReference>
<evidence type="ECO:0000256" key="10">
    <source>
        <dbReference type="ARBA" id="ARBA00011881"/>
    </source>
</evidence>
<comment type="catalytic activity">
    <reaction evidence="27">
        <text>L-aspartate + ATP = 4-phospho-L-aspartate + ADP</text>
        <dbReference type="Rhea" id="RHEA:23776"/>
        <dbReference type="ChEBI" id="CHEBI:29991"/>
        <dbReference type="ChEBI" id="CHEBI:30616"/>
        <dbReference type="ChEBI" id="CHEBI:57535"/>
        <dbReference type="ChEBI" id="CHEBI:456216"/>
        <dbReference type="EC" id="2.7.2.4"/>
    </reaction>
    <physiologicalReaction direction="left-to-right" evidence="27">
        <dbReference type="Rhea" id="RHEA:23777"/>
    </physiologicalReaction>
</comment>
<dbReference type="Gene3D" id="3.30.360.10">
    <property type="entry name" value="Dihydrodipicolinate Reductase, domain 2"/>
    <property type="match status" value="1"/>
</dbReference>
<comment type="similarity">
    <text evidence="8 30">In the C-terminal section; belongs to the homoserine dehydrogenase family.</text>
</comment>
<evidence type="ECO:0000256" key="4">
    <source>
        <dbReference type="ARBA" id="ARBA00004986"/>
    </source>
</evidence>
<evidence type="ECO:0000256" key="30">
    <source>
        <dbReference type="PIRNR" id="PIRNR000727"/>
    </source>
</evidence>
<dbReference type="FunFam" id="3.30.360.10:FF:000006">
    <property type="entry name" value="Bifunctional aspartokinase/homoserine dehydrogenase"/>
    <property type="match status" value="1"/>
</dbReference>
<evidence type="ECO:0000256" key="29">
    <source>
        <dbReference type="ARBA" id="ARBA00049031"/>
    </source>
</evidence>
<dbReference type="InterPro" id="IPR018042">
    <property type="entry name" value="Aspartate_kinase_CS"/>
</dbReference>
<evidence type="ECO:0000256" key="21">
    <source>
        <dbReference type="ARBA" id="ARBA00023027"/>
    </source>
</evidence>
<dbReference type="FunFam" id="3.40.50.720:FF:000124">
    <property type="entry name" value="Bifunctional aspartokinase/homoserine dehydrogenase"/>
    <property type="match status" value="1"/>
</dbReference>
<evidence type="ECO:0000259" key="33">
    <source>
        <dbReference type="Pfam" id="PF03447"/>
    </source>
</evidence>
<comment type="subunit">
    <text evidence="10 30">Homotetramer.</text>
</comment>
<dbReference type="InterPro" id="IPR019811">
    <property type="entry name" value="HDH_CS"/>
</dbReference>
<dbReference type="InterPro" id="IPR041743">
    <property type="entry name" value="AK-HSDH_N"/>
</dbReference>
<keyword evidence="20 30" id="KW-0560">Oxidoreductase</keyword>
<dbReference type="PROSITE" id="PS00324">
    <property type="entry name" value="ASPARTOKINASE"/>
    <property type="match status" value="1"/>
</dbReference>
<evidence type="ECO:0000256" key="28">
    <source>
        <dbReference type="ARBA" id="ARBA00048841"/>
    </source>
</evidence>
<dbReference type="EMBL" id="CAADJE010000024">
    <property type="protein sequence ID" value="VFS71471.1"/>
    <property type="molecule type" value="Genomic_DNA"/>
</dbReference>
<evidence type="ECO:0000256" key="22">
    <source>
        <dbReference type="ARBA" id="ARBA00023053"/>
    </source>
</evidence>
<dbReference type="EC" id="2.7.2.4" evidence="30"/>
<keyword evidence="24" id="KW-0486">Methionine biosynthesis</keyword>
<evidence type="ECO:0000256" key="16">
    <source>
        <dbReference type="ARBA" id="ARBA00022777"/>
    </source>
</evidence>
<dbReference type="PIRSF" id="PIRSF000727">
    <property type="entry name" value="ThrA"/>
    <property type="match status" value="1"/>
</dbReference>
<keyword evidence="23" id="KW-0457">Lysine biosynthesis</keyword>
<dbReference type="PROSITE" id="PS01042">
    <property type="entry name" value="HOMOSER_DHGENASE"/>
    <property type="match status" value="1"/>
</dbReference>
<dbReference type="SUPFAM" id="SSF53633">
    <property type="entry name" value="Carbamate kinase-like"/>
    <property type="match status" value="1"/>
</dbReference>
<dbReference type="Pfam" id="PF01053">
    <property type="entry name" value="Cys_Met_Meta_PP"/>
    <property type="match status" value="1"/>
</dbReference>
<dbReference type="InterPro" id="IPR001048">
    <property type="entry name" value="Asp/Glu/Uridylate_kinase"/>
</dbReference>
<dbReference type="InterPro" id="IPR001341">
    <property type="entry name" value="Asp_kinase"/>
</dbReference>
<dbReference type="GO" id="GO:0005524">
    <property type="term" value="F:ATP binding"/>
    <property type="evidence" value="ECO:0007669"/>
    <property type="project" value="UniProtKB-UniRule"/>
</dbReference>
<comment type="pathway">
    <text evidence="6 30">Amino-acid biosynthesis; L-methionine biosynthesis via de novo pathway; L-homoserine from L-aspartate: step 3/3.</text>
</comment>
<dbReference type="SUPFAM" id="SSF51735">
    <property type="entry name" value="NAD(P)-binding Rossmann-fold domains"/>
    <property type="match status" value="1"/>
</dbReference>
<dbReference type="PANTHER" id="PTHR43070:SF3">
    <property type="entry name" value="HOMOSERINE DEHYDROGENASE"/>
    <property type="match status" value="1"/>
</dbReference>
<dbReference type="Gene3D" id="3.40.50.720">
    <property type="entry name" value="NAD(P)-binding Rossmann-like Domain"/>
    <property type="match status" value="1"/>
</dbReference>
<dbReference type="GO" id="GO:0009088">
    <property type="term" value="P:threonine biosynthetic process"/>
    <property type="evidence" value="ECO:0007669"/>
    <property type="project" value="UniProtKB-UniRule"/>
</dbReference>
<evidence type="ECO:0000256" key="26">
    <source>
        <dbReference type="ARBA" id="ARBA00044938"/>
    </source>
</evidence>
<evidence type="ECO:0000256" key="27">
    <source>
        <dbReference type="ARBA" id="ARBA00048561"/>
    </source>
</evidence>
<dbReference type="InterPro" id="IPR005106">
    <property type="entry name" value="Asp/hSer_DH_NAD-bd"/>
</dbReference>
<evidence type="ECO:0000256" key="1">
    <source>
        <dbReference type="ARBA" id="ARBA00001920"/>
    </source>
</evidence>
<dbReference type="Proteomes" id="UP000345637">
    <property type="component" value="Unassembled WGS sequence"/>
</dbReference>
<comment type="catalytic activity">
    <reaction evidence="28">
        <text>L-homoserine + NADP(+) = L-aspartate 4-semialdehyde + NADPH + H(+)</text>
        <dbReference type="Rhea" id="RHEA:15761"/>
        <dbReference type="ChEBI" id="CHEBI:15378"/>
        <dbReference type="ChEBI" id="CHEBI:57476"/>
        <dbReference type="ChEBI" id="CHEBI:57783"/>
        <dbReference type="ChEBI" id="CHEBI:58349"/>
        <dbReference type="ChEBI" id="CHEBI:537519"/>
        <dbReference type="EC" id="1.1.1.3"/>
    </reaction>
    <physiologicalReaction direction="right-to-left" evidence="28">
        <dbReference type="Rhea" id="RHEA:15763"/>
    </physiologicalReaction>
</comment>